<dbReference type="Proteomes" id="UP001523263">
    <property type="component" value="Unassembled WGS sequence"/>
</dbReference>
<gene>
    <name evidence="2" type="ORF">NC658_32380</name>
</gene>
<keyword evidence="1" id="KW-0812">Transmembrane</keyword>
<accession>A0ABT0W2U8</accession>
<dbReference type="RefSeq" id="WP_251100215.1">
    <property type="nucleotide sequence ID" value="NZ_JAMQBH010000029.1"/>
</dbReference>
<evidence type="ECO:0000256" key="1">
    <source>
        <dbReference type="SAM" id="Phobius"/>
    </source>
</evidence>
<evidence type="ECO:0000313" key="2">
    <source>
        <dbReference type="EMBL" id="MCM2517892.1"/>
    </source>
</evidence>
<reference evidence="2 3" key="1">
    <citation type="submission" date="2022-06" db="EMBL/GenBank/DDBJ databases">
        <title>Whole genome sequence of Streptomyces griseoincarnatus RB7AG.</title>
        <authorList>
            <person name="Ray L."/>
            <person name="Behera S."/>
            <person name="Panda A.N."/>
        </authorList>
    </citation>
    <scope>NUCLEOTIDE SEQUENCE [LARGE SCALE GENOMIC DNA]</scope>
    <source>
        <strain evidence="2 3">RB7AG</strain>
    </source>
</reference>
<keyword evidence="1" id="KW-1133">Transmembrane helix</keyword>
<protein>
    <submittedName>
        <fullName evidence="2">Uncharacterized protein</fullName>
    </submittedName>
</protein>
<keyword evidence="1" id="KW-0472">Membrane</keyword>
<feature type="transmembrane region" description="Helical" evidence="1">
    <location>
        <begin position="19"/>
        <end position="37"/>
    </location>
</feature>
<comment type="caution">
    <text evidence="2">The sequence shown here is derived from an EMBL/GenBank/DDBJ whole genome shotgun (WGS) entry which is preliminary data.</text>
</comment>
<proteinExistence type="predicted"/>
<dbReference type="EMBL" id="JAMQBH010000029">
    <property type="protein sequence ID" value="MCM2517892.1"/>
    <property type="molecule type" value="Genomic_DNA"/>
</dbReference>
<evidence type="ECO:0000313" key="3">
    <source>
        <dbReference type="Proteomes" id="UP001523263"/>
    </source>
</evidence>
<sequence length="68" mass="6880">MTTAEPTPPQTPGPDLHGLVHRIVTGLLVLASLGYVLHEHIALRETAAAVGGMGALILAGSPTSCARA</sequence>
<keyword evidence="3" id="KW-1185">Reference proteome</keyword>
<organism evidence="2 3">
    <name type="scientific">Streptomyces griseoincarnatus</name>
    <dbReference type="NCBI Taxonomy" id="29305"/>
    <lineage>
        <taxon>Bacteria</taxon>
        <taxon>Bacillati</taxon>
        <taxon>Actinomycetota</taxon>
        <taxon>Actinomycetes</taxon>
        <taxon>Kitasatosporales</taxon>
        <taxon>Streptomycetaceae</taxon>
        <taxon>Streptomyces</taxon>
        <taxon>Streptomyces griseoincarnatus group</taxon>
    </lineage>
</organism>
<name>A0ABT0W2U8_STRGI</name>